<dbReference type="GO" id="GO:0008408">
    <property type="term" value="F:3'-5' exonuclease activity"/>
    <property type="evidence" value="ECO:0007669"/>
    <property type="project" value="InterPro"/>
</dbReference>
<dbReference type="InterPro" id="IPR048579">
    <property type="entry name" value="RNAseD_HRDC_C"/>
</dbReference>
<evidence type="ECO:0000256" key="5">
    <source>
        <dbReference type="ARBA" id="ARBA00022839"/>
    </source>
</evidence>
<keyword evidence="2 6" id="KW-0819">tRNA processing</keyword>
<dbReference type="SUPFAM" id="SSF47819">
    <property type="entry name" value="HRDC-like"/>
    <property type="match status" value="2"/>
</dbReference>
<dbReference type="EMBL" id="QQOH01000002">
    <property type="protein sequence ID" value="RDE22653.1"/>
    <property type="molecule type" value="Genomic_DNA"/>
</dbReference>
<evidence type="ECO:0000256" key="4">
    <source>
        <dbReference type="ARBA" id="ARBA00022801"/>
    </source>
</evidence>
<dbReference type="InterPro" id="IPR051086">
    <property type="entry name" value="RNase_D-like"/>
</dbReference>
<keyword evidence="9" id="KW-1185">Reference proteome</keyword>
<dbReference type="RefSeq" id="WP_114695286.1">
    <property type="nucleotide sequence ID" value="NZ_QQOH01000002.1"/>
</dbReference>
<dbReference type="Gene3D" id="1.10.150.80">
    <property type="entry name" value="HRDC domain"/>
    <property type="match status" value="2"/>
</dbReference>
<organism evidence="8 9">
    <name type="scientific">Motiliproteus coralliicola</name>
    <dbReference type="NCBI Taxonomy" id="2283196"/>
    <lineage>
        <taxon>Bacteria</taxon>
        <taxon>Pseudomonadati</taxon>
        <taxon>Pseudomonadota</taxon>
        <taxon>Gammaproteobacteria</taxon>
        <taxon>Oceanospirillales</taxon>
        <taxon>Oceanospirillaceae</taxon>
        <taxon>Motiliproteus</taxon>
    </lineage>
</organism>
<reference evidence="8 9" key="1">
    <citation type="submission" date="2018-07" db="EMBL/GenBank/DDBJ databases">
        <title>Motiliproteus coralliicola sp. nov., a bacterium isolated from Coral.</title>
        <authorList>
            <person name="Wang G."/>
        </authorList>
    </citation>
    <scope>NUCLEOTIDE SEQUENCE [LARGE SCALE GENOMIC DNA]</scope>
    <source>
        <strain evidence="8 9">C34</strain>
    </source>
</reference>
<dbReference type="InterPro" id="IPR006292">
    <property type="entry name" value="RNase_D"/>
</dbReference>
<dbReference type="GO" id="GO:0005737">
    <property type="term" value="C:cytoplasm"/>
    <property type="evidence" value="ECO:0007669"/>
    <property type="project" value="UniProtKB-SubCell"/>
</dbReference>
<dbReference type="SMART" id="SM00341">
    <property type="entry name" value="HRDC"/>
    <property type="match status" value="1"/>
</dbReference>
<keyword evidence="4 6" id="KW-0378">Hydrolase</keyword>
<dbReference type="GO" id="GO:0033890">
    <property type="term" value="F:ribonuclease D activity"/>
    <property type="evidence" value="ECO:0007669"/>
    <property type="project" value="UniProtKB-UniRule"/>
</dbReference>
<dbReference type="GO" id="GO:0042780">
    <property type="term" value="P:tRNA 3'-end processing"/>
    <property type="evidence" value="ECO:0007669"/>
    <property type="project" value="UniProtKB-UniRule"/>
</dbReference>
<evidence type="ECO:0000256" key="1">
    <source>
        <dbReference type="ARBA" id="ARBA00022490"/>
    </source>
</evidence>
<dbReference type="Pfam" id="PF21293">
    <property type="entry name" value="RNAseD_HRDC_C"/>
    <property type="match status" value="1"/>
</dbReference>
<comment type="similarity">
    <text evidence="6">Belongs to the RNase D family.</text>
</comment>
<dbReference type="PROSITE" id="PS50967">
    <property type="entry name" value="HRDC"/>
    <property type="match status" value="1"/>
</dbReference>
<keyword evidence="1 6" id="KW-0963">Cytoplasm</keyword>
<dbReference type="InterPro" id="IPR002121">
    <property type="entry name" value="HRDC_dom"/>
</dbReference>
<dbReference type="InterPro" id="IPR010997">
    <property type="entry name" value="HRDC-like_sf"/>
</dbReference>
<evidence type="ECO:0000256" key="3">
    <source>
        <dbReference type="ARBA" id="ARBA00022722"/>
    </source>
</evidence>
<gene>
    <name evidence="6 8" type="primary">rnd</name>
    <name evidence="8" type="ORF">DV711_08710</name>
</gene>
<comment type="function">
    <text evidence="6">Exonuclease involved in the 3' processing of various precursor tRNAs. Initiates hydrolysis at the 3'-terminus of an RNA molecule and releases 5'-mononucleotides.</text>
</comment>
<dbReference type="PANTHER" id="PTHR47649:SF1">
    <property type="entry name" value="RIBONUCLEASE D"/>
    <property type="match status" value="1"/>
</dbReference>
<keyword evidence="5 6" id="KW-0269">Exonuclease</keyword>
<evidence type="ECO:0000313" key="9">
    <source>
        <dbReference type="Proteomes" id="UP000253769"/>
    </source>
</evidence>
<dbReference type="Pfam" id="PF01612">
    <property type="entry name" value="DNA_pol_A_exo1"/>
    <property type="match status" value="1"/>
</dbReference>
<dbReference type="GO" id="GO:0000166">
    <property type="term" value="F:nucleotide binding"/>
    <property type="evidence" value="ECO:0007669"/>
    <property type="project" value="InterPro"/>
</dbReference>
<dbReference type="Pfam" id="PF00570">
    <property type="entry name" value="HRDC"/>
    <property type="match status" value="1"/>
</dbReference>
<dbReference type="InterPro" id="IPR002562">
    <property type="entry name" value="3'-5'_exonuclease_dom"/>
</dbReference>
<dbReference type="SUPFAM" id="SSF53098">
    <property type="entry name" value="Ribonuclease H-like"/>
    <property type="match status" value="1"/>
</dbReference>
<feature type="domain" description="HRDC" evidence="7">
    <location>
        <begin position="228"/>
        <end position="308"/>
    </location>
</feature>
<proteinExistence type="inferred from homology"/>
<dbReference type="HAMAP" id="MF_01899">
    <property type="entry name" value="RNase_D"/>
    <property type="match status" value="1"/>
</dbReference>
<keyword evidence="3 6" id="KW-0540">Nuclease</keyword>
<sequence length="400" mass="45291">MINQPLEEDQLQACRQAIDNAEWVDTDARLADLCRQWRQQDRVAIDTEFQRTDTFYPIPGLIQVGSEGQAFLIDPQSITNFSPLIELLNDEAVLKLVHAGSEDLELFVHSFGAVPKPLFDTQTACAFLGLGLSVGYQRLLSTLFGLEVDKQETRSDWLQRPLTESQCHYAAEDVVFLELIYQRLLPRLEAESKFDWVLEECGYAAAEALAPPQMDNYYLRFKQAWKLRQEQLSVLYTLSGWREREARERDMPRNFVLHNSSLQSIATRLPGSMGALSKVERIRGRTLSKDGKTLLELVKQGLERDDQARIPAPERPLPSRCGAQLKQLKALVNERAEVLDIAPELMVKRKDMEALVRSQLDTGEAVLPAGLQGWRQQVIGNALQALLNENNSETSNETQA</sequence>
<dbReference type="NCBIfam" id="TIGR01388">
    <property type="entry name" value="rnd"/>
    <property type="match status" value="1"/>
</dbReference>
<accession>A0A369WN56</accession>
<dbReference type="GO" id="GO:0003676">
    <property type="term" value="F:nucleic acid binding"/>
    <property type="evidence" value="ECO:0007669"/>
    <property type="project" value="InterPro"/>
</dbReference>
<dbReference type="InterPro" id="IPR036397">
    <property type="entry name" value="RNaseH_sf"/>
</dbReference>
<dbReference type="Proteomes" id="UP000253769">
    <property type="component" value="Unassembled WGS sequence"/>
</dbReference>
<evidence type="ECO:0000259" key="7">
    <source>
        <dbReference type="PROSITE" id="PS50967"/>
    </source>
</evidence>
<evidence type="ECO:0000256" key="6">
    <source>
        <dbReference type="HAMAP-Rule" id="MF_01899"/>
    </source>
</evidence>
<protein>
    <recommendedName>
        <fullName evidence="6">Ribonuclease D</fullName>
        <shortName evidence="6">RNase D</shortName>
        <ecNumber evidence="6">3.1.13.5</ecNumber>
    </recommendedName>
</protein>
<dbReference type="SMART" id="SM00474">
    <property type="entry name" value="35EXOc"/>
    <property type="match status" value="1"/>
</dbReference>
<name>A0A369WN56_9GAMM</name>
<evidence type="ECO:0000313" key="8">
    <source>
        <dbReference type="EMBL" id="RDE22653.1"/>
    </source>
</evidence>
<comment type="catalytic activity">
    <reaction evidence="6">
        <text>Exonucleolytic cleavage that removes extra residues from the 3'-terminus of tRNA to produce 5'-mononucleotides.</text>
        <dbReference type="EC" id="3.1.13.5"/>
    </reaction>
</comment>
<dbReference type="AlphaFoldDB" id="A0A369WN56"/>
<comment type="subcellular location">
    <subcellularLocation>
        <location evidence="6">Cytoplasm</location>
    </subcellularLocation>
</comment>
<evidence type="ECO:0000256" key="2">
    <source>
        <dbReference type="ARBA" id="ARBA00022694"/>
    </source>
</evidence>
<dbReference type="Gene3D" id="3.30.420.10">
    <property type="entry name" value="Ribonuclease H-like superfamily/Ribonuclease H"/>
    <property type="match status" value="1"/>
</dbReference>
<comment type="caution">
    <text evidence="8">The sequence shown here is derived from an EMBL/GenBank/DDBJ whole genome shotgun (WGS) entry which is preliminary data.</text>
</comment>
<dbReference type="PANTHER" id="PTHR47649">
    <property type="entry name" value="RIBONUCLEASE D"/>
    <property type="match status" value="1"/>
</dbReference>
<dbReference type="EC" id="3.1.13.5" evidence="6"/>
<dbReference type="InterPro" id="IPR044876">
    <property type="entry name" value="HRDC_dom_sf"/>
</dbReference>
<dbReference type="InterPro" id="IPR012337">
    <property type="entry name" value="RNaseH-like_sf"/>
</dbReference>
<dbReference type="CDD" id="cd06142">
    <property type="entry name" value="RNaseD_exo"/>
    <property type="match status" value="1"/>
</dbReference>
<comment type="cofactor">
    <cofactor evidence="6">
        <name>a divalent metal cation</name>
        <dbReference type="ChEBI" id="CHEBI:60240"/>
    </cofactor>
</comment>
<dbReference type="OrthoDB" id="9800549at2"/>